<dbReference type="EMBL" id="FN596755">
    <property type="protein sequence ID" value="CBI40317.3"/>
    <property type="molecule type" value="Genomic_DNA"/>
</dbReference>
<dbReference type="PaxDb" id="29760-VIT_15s0046g03320.t01"/>
<dbReference type="HOGENOM" id="CLU_3072601_0_0_1"/>
<sequence length="53" mass="6481">MIPRIREVINLSLSINNWYYKIELLLPLSSLTFFNRFFSPKRCWRTPIHELRG</sequence>
<dbReference type="InParanoid" id="D7UC52"/>
<evidence type="ECO:0000313" key="1">
    <source>
        <dbReference type="EMBL" id="CBI40317.3"/>
    </source>
</evidence>
<protein>
    <submittedName>
        <fullName evidence="1">Uncharacterized protein</fullName>
    </submittedName>
</protein>
<name>D7UC52_VITVI</name>
<dbReference type="Proteomes" id="UP000009183">
    <property type="component" value="Chromosome 15"/>
</dbReference>
<keyword evidence="2" id="KW-1185">Reference proteome</keyword>
<proteinExistence type="predicted"/>
<dbReference type="AlphaFoldDB" id="D7UC52"/>
<organism evidence="1 2">
    <name type="scientific">Vitis vinifera</name>
    <name type="common">Grape</name>
    <dbReference type="NCBI Taxonomy" id="29760"/>
    <lineage>
        <taxon>Eukaryota</taxon>
        <taxon>Viridiplantae</taxon>
        <taxon>Streptophyta</taxon>
        <taxon>Embryophyta</taxon>
        <taxon>Tracheophyta</taxon>
        <taxon>Spermatophyta</taxon>
        <taxon>Magnoliopsida</taxon>
        <taxon>eudicotyledons</taxon>
        <taxon>Gunneridae</taxon>
        <taxon>Pentapetalae</taxon>
        <taxon>rosids</taxon>
        <taxon>Vitales</taxon>
        <taxon>Vitaceae</taxon>
        <taxon>Viteae</taxon>
        <taxon>Vitis</taxon>
    </lineage>
</organism>
<reference evidence="2" key="1">
    <citation type="journal article" date="2007" name="Nature">
        <title>The grapevine genome sequence suggests ancestral hexaploidization in major angiosperm phyla.</title>
        <authorList>
            <consortium name="The French-Italian Public Consortium for Grapevine Genome Characterization."/>
            <person name="Jaillon O."/>
            <person name="Aury J.-M."/>
            <person name="Noel B."/>
            <person name="Policriti A."/>
            <person name="Clepet C."/>
            <person name="Casagrande A."/>
            <person name="Choisne N."/>
            <person name="Aubourg S."/>
            <person name="Vitulo N."/>
            <person name="Jubin C."/>
            <person name="Vezzi A."/>
            <person name="Legeai F."/>
            <person name="Hugueney P."/>
            <person name="Dasilva C."/>
            <person name="Horner D."/>
            <person name="Mica E."/>
            <person name="Jublot D."/>
            <person name="Poulain J."/>
            <person name="Bruyere C."/>
            <person name="Billault A."/>
            <person name="Segurens B."/>
            <person name="Gouyvenoux M."/>
            <person name="Ugarte E."/>
            <person name="Cattonaro F."/>
            <person name="Anthouard V."/>
            <person name="Vico V."/>
            <person name="Del Fabbro C."/>
            <person name="Alaux M."/>
            <person name="Di Gaspero G."/>
            <person name="Dumas V."/>
            <person name="Felice N."/>
            <person name="Paillard S."/>
            <person name="Juman I."/>
            <person name="Moroldo M."/>
            <person name="Scalabrin S."/>
            <person name="Canaguier A."/>
            <person name="Le Clainche I."/>
            <person name="Malacrida G."/>
            <person name="Durand E."/>
            <person name="Pesole G."/>
            <person name="Laucou V."/>
            <person name="Chatelet P."/>
            <person name="Merdinoglu D."/>
            <person name="Delledonne M."/>
            <person name="Pezzotti M."/>
            <person name="Lecharny A."/>
            <person name="Scarpelli C."/>
            <person name="Artiguenave F."/>
            <person name="Pe M.E."/>
            <person name="Valle G."/>
            <person name="Morgante M."/>
            <person name="Caboche M."/>
            <person name="Adam-Blondon A.-F."/>
            <person name="Weissenbach J."/>
            <person name="Quetier F."/>
            <person name="Wincker P."/>
        </authorList>
    </citation>
    <scope>NUCLEOTIDE SEQUENCE [LARGE SCALE GENOMIC DNA]</scope>
    <source>
        <strain evidence="2">cv. Pinot noir / PN40024</strain>
    </source>
</reference>
<accession>D7UC52</accession>
<evidence type="ECO:0000313" key="2">
    <source>
        <dbReference type="Proteomes" id="UP000009183"/>
    </source>
</evidence>
<gene>
    <name evidence="1" type="ordered locus">VIT_15s0046g03320</name>
</gene>